<proteinExistence type="predicted"/>
<feature type="region of interest" description="Disordered" evidence="1">
    <location>
        <begin position="1"/>
        <end position="27"/>
    </location>
</feature>
<reference evidence="3" key="1">
    <citation type="submission" date="2021-06" db="EMBL/GenBank/DDBJ databases">
        <authorList>
            <person name="Kallberg Y."/>
            <person name="Tangrot J."/>
            <person name="Rosling A."/>
        </authorList>
    </citation>
    <scope>NUCLEOTIDE SEQUENCE</scope>
    <source>
        <strain evidence="3">AZ414A</strain>
    </source>
</reference>
<keyword evidence="4" id="KW-1185">Reference proteome</keyword>
<dbReference type="OrthoDB" id="2425483at2759"/>
<keyword evidence="2" id="KW-1133">Transmembrane helix</keyword>
<dbReference type="Proteomes" id="UP000789706">
    <property type="component" value="Unassembled WGS sequence"/>
</dbReference>
<feature type="transmembrane region" description="Helical" evidence="2">
    <location>
        <begin position="140"/>
        <end position="161"/>
    </location>
</feature>
<dbReference type="AlphaFoldDB" id="A0A9N8YWS1"/>
<keyword evidence="2" id="KW-0472">Membrane</keyword>
<keyword evidence="2" id="KW-0812">Transmembrane</keyword>
<evidence type="ECO:0000313" key="4">
    <source>
        <dbReference type="Proteomes" id="UP000789706"/>
    </source>
</evidence>
<accession>A0A9N8YWS1</accession>
<evidence type="ECO:0000256" key="1">
    <source>
        <dbReference type="SAM" id="MobiDB-lite"/>
    </source>
</evidence>
<comment type="caution">
    <text evidence="3">The sequence shown here is derived from an EMBL/GenBank/DDBJ whole genome shotgun (WGS) entry which is preliminary data.</text>
</comment>
<dbReference type="EMBL" id="CAJVPK010000137">
    <property type="protein sequence ID" value="CAG8457551.1"/>
    <property type="molecule type" value="Genomic_DNA"/>
</dbReference>
<organism evidence="3 4">
    <name type="scientific">Diversispora eburnea</name>
    <dbReference type="NCBI Taxonomy" id="1213867"/>
    <lineage>
        <taxon>Eukaryota</taxon>
        <taxon>Fungi</taxon>
        <taxon>Fungi incertae sedis</taxon>
        <taxon>Mucoromycota</taxon>
        <taxon>Glomeromycotina</taxon>
        <taxon>Glomeromycetes</taxon>
        <taxon>Diversisporales</taxon>
        <taxon>Diversisporaceae</taxon>
        <taxon>Diversispora</taxon>
    </lineage>
</organism>
<feature type="transmembrane region" description="Helical" evidence="2">
    <location>
        <begin position="107"/>
        <end position="128"/>
    </location>
</feature>
<feature type="compositionally biased region" description="Polar residues" evidence="1">
    <location>
        <begin position="1"/>
        <end position="25"/>
    </location>
</feature>
<sequence>MANNNNSQPASNKETLNSQPIQYNNIGMPLPSQLEKLEAEFDKKAKKKKLKSLLEHYDSKAKYEEGLERDVSKLQGKIQNMLNKYVKSPSPQPTTPSPPEPSVVNQYSNYFIILWNNLISIIVSPFILLKKALEKCYYNINWTILLSLILIIEFAVIGLIWTVKRSHHTHLYAEPYEAVVHGTFGVDETSWNILGSIISSIQDFFAEMMNGGRGFGSPGYDGFVPI</sequence>
<evidence type="ECO:0000256" key="2">
    <source>
        <dbReference type="SAM" id="Phobius"/>
    </source>
</evidence>
<protein>
    <submittedName>
        <fullName evidence="3">11954_t:CDS:1</fullName>
    </submittedName>
</protein>
<name>A0A9N8YWS1_9GLOM</name>
<evidence type="ECO:0000313" key="3">
    <source>
        <dbReference type="EMBL" id="CAG8457551.1"/>
    </source>
</evidence>
<gene>
    <name evidence="3" type="ORF">DEBURN_LOCUS2496</name>
</gene>